<keyword evidence="4 7" id="KW-0328">Glycosyltransferase</keyword>
<dbReference type="PANTHER" id="PTHR45825">
    <property type="entry name" value="GRANULE-BOUND STARCH SYNTHASE 1, CHLOROPLASTIC/AMYLOPLASTIC"/>
    <property type="match status" value="1"/>
</dbReference>
<dbReference type="EMBL" id="JACRTE010000007">
    <property type="protein sequence ID" value="MBC8596713.1"/>
    <property type="molecule type" value="Genomic_DNA"/>
</dbReference>
<dbReference type="CDD" id="cd03791">
    <property type="entry name" value="GT5_Glycogen_synthase_DULL1-like"/>
    <property type="match status" value="1"/>
</dbReference>
<dbReference type="GO" id="GO:0005978">
    <property type="term" value="P:glycogen biosynthetic process"/>
    <property type="evidence" value="ECO:0007669"/>
    <property type="project" value="UniProtKB-UniRule"/>
</dbReference>
<feature type="domain" description="Glycosyl transferase family 1" evidence="8">
    <location>
        <begin position="291"/>
        <end position="437"/>
    </location>
</feature>
<keyword evidence="5 7" id="KW-0808">Transferase</keyword>
<dbReference type="InterPro" id="IPR013534">
    <property type="entry name" value="Starch_synth_cat_dom"/>
</dbReference>
<dbReference type="Pfam" id="PF00534">
    <property type="entry name" value="Glycos_transf_1"/>
    <property type="match status" value="1"/>
</dbReference>
<dbReference type="Proteomes" id="UP000647416">
    <property type="component" value="Unassembled WGS sequence"/>
</dbReference>
<evidence type="ECO:0000256" key="7">
    <source>
        <dbReference type="HAMAP-Rule" id="MF_00484"/>
    </source>
</evidence>
<accession>A0A926IUD7</accession>
<comment type="caution">
    <text evidence="10">The sequence shown here is derived from an EMBL/GenBank/DDBJ whole genome shotgun (WGS) entry which is preliminary data.</text>
</comment>
<dbReference type="SUPFAM" id="SSF53756">
    <property type="entry name" value="UDP-Glycosyltransferase/glycogen phosphorylase"/>
    <property type="match status" value="1"/>
</dbReference>
<evidence type="ECO:0000259" key="9">
    <source>
        <dbReference type="Pfam" id="PF08323"/>
    </source>
</evidence>
<evidence type="ECO:0000256" key="6">
    <source>
        <dbReference type="ARBA" id="ARBA00023056"/>
    </source>
</evidence>
<keyword evidence="6 7" id="KW-0320">Glycogen biosynthesis</keyword>
<dbReference type="EC" id="2.4.1.21" evidence="7"/>
<keyword evidence="11" id="KW-1185">Reference proteome</keyword>
<evidence type="ECO:0000313" key="11">
    <source>
        <dbReference type="Proteomes" id="UP000647416"/>
    </source>
</evidence>
<dbReference type="GO" id="GO:0009011">
    <property type="term" value="F:alpha-1,4-glucan glucosyltransferase (ADP-glucose donor) activity"/>
    <property type="evidence" value="ECO:0007669"/>
    <property type="project" value="UniProtKB-UniRule"/>
</dbReference>
<feature type="domain" description="Starch synthase catalytic" evidence="9">
    <location>
        <begin position="2"/>
        <end position="235"/>
    </location>
</feature>
<dbReference type="NCBIfam" id="NF001898">
    <property type="entry name" value="PRK00654.1-1"/>
    <property type="match status" value="1"/>
</dbReference>
<dbReference type="PANTHER" id="PTHR45825:SF11">
    <property type="entry name" value="ALPHA AMYLASE DOMAIN-CONTAINING PROTEIN"/>
    <property type="match status" value="1"/>
</dbReference>
<sequence>MNILFAASEAAPFIKTGGLGDVAQSLPQQLEKDENIEVRVVIPYYKSIKENPNFKVSFLTSFGVDLAWRRVHVGVFTAVYKGVTYYLVDNEFYFYRDGCYGYYDDGERFAYFSKAILEMLMHIDFAPDIIHINDWQTALVPAFLRAQYCHMQKYSHIRTVLTIHNIEYQGKVPNEFLSYVLGMDEGMRNVLTYGDCLNFLKSAIVLCDKITTVSKTYSFEIRYAYYAHGLEKILEENSYKLCGITNGINTDIFNPNKDKNIYVNYKAGEVLKKQDNKLALQKDLGLEQNPDIPMVSMITRLVSHKGLDLVECVSKEIMDLGVQFVIVGTGDEKYENHFRHMAYVYPGKVSANIKFDTALASKVYAGSDIFLMPSKSEPCGLSQLIAMRYGTIPVVRETGGLFDTVPALNTDTLEGRGFTFKVYNAHDMLDAVRRAVDFYHDKVKYTKVVKNIMKYDCSWKKAASEYINVYGSII</sequence>
<dbReference type="GO" id="GO:0004373">
    <property type="term" value="F:alpha-1,4-glucan glucosyltransferase (UDP-glucose donor) activity"/>
    <property type="evidence" value="ECO:0007669"/>
    <property type="project" value="InterPro"/>
</dbReference>
<dbReference type="Pfam" id="PF08323">
    <property type="entry name" value="Glyco_transf_5"/>
    <property type="match status" value="1"/>
</dbReference>
<evidence type="ECO:0000256" key="2">
    <source>
        <dbReference type="ARBA" id="ARBA00002764"/>
    </source>
</evidence>
<proteinExistence type="inferred from homology"/>
<dbReference type="HAMAP" id="MF_00484">
    <property type="entry name" value="Glycogen_synth"/>
    <property type="match status" value="1"/>
</dbReference>
<feature type="binding site" evidence="7">
    <location>
        <position position="15"/>
    </location>
    <ligand>
        <name>ADP-alpha-D-glucose</name>
        <dbReference type="ChEBI" id="CHEBI:57498"/>
    </ligand>
</feature>
<evidence type="ECO:0000313" key="10">
    <source>
        <dbReference type="EMBL" id="MBC8596713.1"/>
    </source>
</evidence>
<evidence type="ECO:0000256" key="1">
    <source>
        <dbReference type="ARBA" id="ARBA00001478"/>
    </source>
</evidence>
<protein>
    <recommendedName>
        <fullName evidence="7">Glycogen synthase</fullName>
        <ecNumber evidence="7">2.4.1.21</ecNumber>
    </recommendedName>
    <alternativeName>
        <fullName evidence="7">Starch [bacterial glycogen] synthase</fullName>
    </alternativeName>
</protein>
<name>A0A926IUD7_9FIRM</name>
<gene>
    <name evidence="7 10" type="primary">glgA</name>
    <name evidence="10" type="ORF">H8706_07490</name>
</gene>
<evidence type="ECO:0000256" key="4">
    <source>
        <dbReference type="ARBA" id="ARBA00022676"/>
    </source>
</evidence>
<dbReference type="InterPro" id="IPR011835">
    <property type="entry name" value="GS/SS"/>
</dbReference>
<comment type="catalytic activity">
    <reaction evidence="1 7">
        <text>[(1-&gt;4)-alpha-D-glucosyl](n) + ADP-alpha-D-glucose = [(1-&gt;4)-alpha-D-glucosyl](n+1) + ADP + H(+)</text>
        <dbReference type="Rhea" id="RHEA:18189"/>
        <dbReference type="Rhea" id="RHEA-COMP:9584"/>
        <dbReference type="Rhea" id="RHEA-COMP:9587"/>
        <dbReference type="ChEBI" id="CHEBI:15378"/>
        <dbReference type="ChEBI" id="CHEBI:15444"/>
        <dbReference type="ChEBI" id="CHEBI:57498"/>
        <dbReference type="ChEBI" id="CHEBI:456216"/>
        <dbReference type="EC" id="2.4.1.21"/>
    </reaction>
</comment>
<dbReference type="RefSeq" id="WP_262432131.1">
    <property type="nucleotide sequence ID" value="NZ_JACRTE010000007.1"/>
</dbReference>
<comment type="similarity">
    <text evidence="3 7">Belongs to the glycosyltransferase 1 family. Bacterial/plant glycogen synthase subfamily.</text>
</comment>
<dbReference type="InterPro" id="IPR001296">
    <property type="entry name" value="Glyco_trans_1"/>
</dbReference>
<evidence type="ECO:0000259" key="8">
    <source>
        <dbReference type="Pfam" id="PF00534"/>
    </source>
</evidence>
<reference evidence="10" key="1">
    <citation type="submission" date="2020-08" db="EMBL/GenBank/DDBJ databases">
        <title>Genome public.</title>
        <authorList>
            <person name="Liu C."/>
            <person name="Sun Q."/>
        </authorList>
    </citation>
    <scope>NUCLEOTIDE SEQUENCE</scope>
    <source>
        <strain evidence="10">NSJ-50</strain>
    </source>
</reference>
<evidence type="ECO:0000256" key="5">
    <source>
        <dbReference type="ARBA" id="ARBA00022679"/>
    </source>
</evidence>
<organism evidence="10 11">
    <name type="scientific">Qingrenia yutianensis</name>
    <dbReference type="NCBI Taxonomy" id="2763676"/>
    <lineage>
        <taxon>Bacteria</taxon>
        <taxon>Bacillati</taxon>
        <taxon>Bacillota</taxon>
        <taxon>Clostridia</taxon>
        <taxon>Eubacteriales</taxon>
        <taxon>Oscillospiraceae</taxon>
        <taxon>Qingrenia</taxon>
    </lineage>
</organism>
<dbReference type="AlphaFoldDB" id="A0A926IUD7"/>
<dbReference type="NCBIfam" id="TIGR02095">
    <property type="entry name" value="glgA"/>
    <property type="match status" value="1"/>
</dbReference>
<comment type="function">
    <text evidence="2 7">Synthesizes alpha-1,4-glucan chains using ADP-glucose.</text>
</comment>
<dbReference type="Gene3D" id="3.40.50.2000">
    <property type="entry name" value="Glycogen Phosphorylase B"/>
    <property type="match status" value="2"/>
</dbReference>
<evidence type="ECO:0000256" key="3">
    <source>
        <dbReference type="ARBA" id="ARBA00010281"/>
    </source>
</evidence>
<comment type="pathway">
    <text evidence="7">Glycan biosynthesis; glycogen biosynthesis.</text>
</comment>